<dbReference type="AlphaFoldDB" id="A0A846M387"/>
<gene>
    <name evidence="2" type="ORF">FHS54_001348</name>
</gene>
<dbReference type="Proteomes" id="UP000576821">
    <property type="component" value="Unassembled WGS sequence"/>
</dbReference>
<organism evidence="2 3">
    <name type="scientific">Sphingobium vermicomposti</name>
    <dbReference type="NCBI Taxonomy" id="529005"/>
    <lineage>
        <taxon>Bacteria</taxon>
        <taxon>Pseudomonadati</taxon>
        <taxon>Pseudomonadota</taxon>
        <taxon>Alphaproteobacteria</taxon>
        <taxon>Sphingomonadales</taxon>
        <taxon>Sphingomonadaceae</taxon>
        <taxon>Sphingobium</taxon>
    </lineage>
</organism>
<evidence type="ECO:0000313" key="2">
    <source>
        <dbReference type="EMBL" id="NIJ16382.1"/>
    </source>
</evidence>
<dbReference type="RefSeq" id="WP_167303015.1">
    <property type="nucleotide sequence ID" value="NZ_JAASQR010000002.1"/>
</dbReference>
<name>A0A846M387_9SPHN</name>
<reference evidence="2 3" key="1">
    <citation type="submission" date="2020-03" db="EMBL/GenBank/DDBJ databases">
        <title>Genomic Encyclopedia of Type Strains, Phase IV (KMG-IV): sequencing the most valuable type-strain genomes for metagenomic binning, comparative biology and taxonomic classification.</title>
        <authorList>
            <person name="Goeker M."/>
        </authorList>
    </citation>
    <scope>NUCLEOTIDE SEQUENCE [LARGE SCALE GENOMIC DNA]</scope>
    <source>
        <strain evidence="2 3">DSM 21299</strain>
    </source>
</reference>
<accession>A0A846M387</accession>
<feature type="chain" id="PRO_5032633930" evidence="1">
    <location>
        <begin position="20"/>
        <end position="181"/>
    </location>
</feature>
<comment type="caution">
    <text evidence="2">The sequence shown here is derived from an EMBL/GenBank/DDBJ whole genome shotgun (WGS) entry which is preliminary data.</text>
</comment>
<proteinExistence type="predicted"/>
<dbReference type="EMBL" id="JAASQR010000002">
    <property type="protein sequence ID" value="NIJ16382.1"/>
    <property type="molecule type" value="Genomic_DNA"/>
</dbReference>
<evidence type="ECO:0000256" key="1">
    <source>
        <dbReference type="SAM" id="SignalP"/>
    </source>
</evidence>
<sequence>MRRIACLLALCVLPALAEAAPPTPDMCQDAPPPPEPWTSWMQSGTAIAGGVPHSAPRLILGKPVVATLRPSVQVQYAVQPEKQRPKSHGGLFTLAVKTPARVGIGLSGPAWVDIVMDRQPVESVGDDHGPECSAIEKIVWFDLPAGVHLIQIADSPARELRVMAADALANRPLPPAPEPEF</sequence>
<evidence type="ECO:0000313" key="3">
    <source>
        <dbReference type="Proteomes" id="UP000576821"/>
    </source>
</evidence>
<feature type="signal peptide" evidence="1">
    <location>
        <begin position="1"/>
        <end position="19"/>
    </location>
</feature>
<keyword evidence="3" id="KW-1185">Reference proteome</keyword>
<protein>
    <submittedName>
        <fullName evidence="2">Uncharacterized protein</fullName>
    </submittedName>
</protein>
<keyword evidence="1" id="KW-0732">Signal</keyword>